<dbReference type="AlphaFoldDB" id="A0A8X6XMH9"/>
<gene>
    <name evidence="2" type="ORF">TNIN_229721</name>
</gene>
<feature type="compositionally biased region" description="Basic and acidic residues" evidence="1">
    <location>
        <begin position="122"/>
        <end position="132"/>
    </location>
</feature>
<keyword evidence="3" id="KW-1185">Reference proteome</keyword>
<evidence type="ECO:0000313" key="2">
    <source>
        <dbReference type="EMBL" id="GFY55139.1"/>
    </source>
</evidence>
<dbReference type="EMBL" id="BMAV01010208">
    <property type="protein sequence ID" value="GFY55139.1"/>
    <property type="molecule type" value="Genomic_DNA"/>
</dbReference>
<feature type="compositionally biased region" description="Polar residues" evidence="1">
    <location>
        <begin position="82"/>
        <end position="105"/>
    </location>
</feature>
<comment type="caution">
    <text evidence="2">The sequence shown here is derived from an EMBL/GenBank/DDBJ whole genome shotgun (WGS) entry which is preliminary data.</text>
</comment>
<organism evidence="2 3">
    <name type="scientific">Trichonephila inaurata madagascariensis</name>
    <dbReference type="NCBI Taxonomy" id="2747483"/>
    <lineage>
        <taxon>Eukaryota</taxon>
        <taxon>Metazoa</taxon>
        <taxon>Ecdysozoa</taxon>
        <taxon>Arthropoda</taxon>
        <taxon>Chelicerata</taxon>
        <taxon>Arachnida</taxon>
        <taxon>Araneae</taxon>
        <taxon>Araneomorphae</taxon>
        <taxon>Entelegynae</taxon>
        <taxon>Araneoidea</taxon>
        <taxon>Nephilidae</taxon>
        <taxon>Trichonephila</taxon>
        <taxon>Trichonephila inaurata</taxon>
    </lineage>
</organism>
<feature type="compositionally biased region" description="Basic and acidic residues" evidence="1">
    <location>
        <begin position="47"/>
        <end position="65"/>
    </location>
</feature>
<protein>
    <submittedName>
        <fullName evidence="2">Uncharacterized protein</fullName>
    </submittedName>
</protein>
<sequence length="153" mass="17015">MIDNVLGECSLKRVYNLISNSNENSDNPKRHFNKGKQAHTTCVQEVELPRKLVPDPQDERCKPKGDQSSPEENDVRGPARTTIVNNPYRSPNTGVANSRGRSQGTDDPAVKVQDKVGSPDSKIARRRMEGQRVRGPTASLGALIRDVKDRRKN</sequence>
<evidence type="ECO:0000313" key="3">
    <source>
        <dbReference type="Proteomes" id="UP000886998"/>
    </source>
</evidence>
<proteinExistence type="predicted"/>
<accession>A0A8X6XMH9</accession>
<reference evidence="2" key="1">
    <citation type="submission" date="2020-08" db="EMBL/GenBank/DDBJ databases">
        <title>Multicomponent nature underlies the extraordinary mechanical properties of spider dragline silk.</title>
        <authorList>
            <person name="Kono N."/>
            <person name="Nakamura H."/>
            <person name="Mori M."/>
            <person name="Yoshida Y."/>
            <person name="Ohtoshi R."/>
            <person name="Malay A.D."/>
            <person name="Moran D.A.P."/>
            <person name="Tomita M."/>
            <person name="Numata K."/>
            <person name="Arakawa K."/>
        </authorList>
    </citation>
    <scope>NUCLEOTIDE SEQUENCE</scope>
</reference>
<dbReference type="Proteomes" id="UP000886998">
    <property type="component" value="Unassembled WGS sequence"/>
</dbReference>
<feature type="region of interest" description="Disordered" evidence="1">
    <location>
        <begin position="19"/>
        <end position="153"/>
    </location>
</feature>
<name>A0A8X6XMH9_9ARAC</name>
<evidence type="ECO:0000256" key="1">
    <source>
        <dbReference type="SAM" id="MobiDB-lite"/>
    </source>
</evidence>